<comment type="catalytic activity">
    <reaction evidence="4">
        <text>N(6)-acetyl-L-lysyl-[protein] + NAD(+) + H2O = 2''-O-acetyl-ADP-D-ribose + nicotinamide + L-lysyl-[protein]</text>
        <dbReference type="Rhea" id="RHEA:43636"/>
        <dbReference type="Rhea" id="RHEA-COMP:9752"/>
        <dbReference type="Rhea" id="RHEA-COMP:10731"/>
        <dbReference type="ChEBI" id="CHEBI:15377"/>
        <dbReference type="ChEBI" id="CHEBI:17154"/>
        <dbReference type="ChEBI" id="CHEBI:29969"/>
        <dbReference type="ChEBI" id="CHEBI:57540"/>
        <dbReference type="ChEBI" id="CHEBI:61930"/>
        <dbReference type="ChEBI" id="CHEBI:83767"/>
        <dbReference type="EC" id="2.3.1.286"/>
    </reaction>
</comment>
<feature type="binding site" evidence="4">
    <location>
        <position position="192"/>
    </location>
    <ligand>
        <name>NAD(+)</name>
        <dbReference type="ChEBI" id="CHEBI:57540"/>
    </ligand>
</feature>
<feature type="active site" description="Proton acceptor" evidence="4 5">
    <location>
        <position position="121"/>
    </location>
</feature>
<dbReference type="InterPro" id="IPR029035">
    <property type="entry name" value="DHS-like_NAD/FAD-binding_dom"/>
</dbReference>
<evidence type="ECO:0000259" key="7">
    <source>
        <dbReference type="PROSITE" id="PS50305"/>
    </source>
</evidence>
<keyword evidence="1 4" id="KW-0963">Cytoplasm</keyword>
<proteinExistence type="inferred from homology"/>
<dbReference type="InterPro" id="IPR026591">
    <property type="entry name" value="Sirtuin_cat_small_dom_sf"/>
</dbReference>
<feature type="binding site" evidence="4">
    <location>
        <position position="27"/>
    </location>
    <ligand>
        <name>NAD(+)</name>
        <dbReference type="ChEBI" id="CHEBI:57540"/>
    </ligand>
</feature>
<evidence type="ECO:0000256" key="6">
    <source>
        <dbReference type="SAM" id="Phobius"/>
    </source>
</evidence>
<keyword evidence="6" id="KW-0472">Membrane</keyword>
<dbReference type="InterPro" id="IPR050134">
    <property type="entry name" value="NAD-dep_sirtuin_deacylases"/>
</dbReference>
<protein>
    <recommendedName>
        <fullName evidence="4">NAD-dependent protein deacetylase</fullName>
        <ecNumber evidence="4">2.3.1.286</ecNumber>
    </recommendedName>
    <alternativeName>
        <fullName evidence="4">Regulatory protein SIR2 homolog</fullName>
    </alternativeName>
</protein>
<keyword evidence="6" id="KW-0812">Transmembrane</keyword>
<comment type="subcellular location">
    <subcellularLocation>
        <location evidence="4">Cytoplasm</location>
    </subcellularLocation>
</comment>
<dbReference type="SUPFAM" id="SSF52467">
    <property type="entry name" value="DHS-like NAD/FAD-binding domain"/>
    <property type="match status" value="1"/>
</dbReference>
<feature type="binding site" evidence="4">
    <location>
        <position position="23"/>
    </location>
    <ligand>
        <name>NAD(+)</name>
        <dbReference type="ChEBI" id="CHEBI:57540"/>
    </ligand>
</feature>
<feature type="binding site" evidence="4">
    <location>
        <position position="105"/>
    </location>
    <ligand>
        <name>NAD(+)</name>
        <dbReference type="ChEBI" id="CHEBI:57540"/>
    </ligand>
</feature>
<dbReference type="EMBL" id="CP014672">
    <property type="protein sequence ID" value="ANW98512.1"/>
    <property type="molecule type" value="Genomic_DNA"/>
</dbReference>
<evidence type="ECO:0000256" key="2">
    <source>
        <dbReference type="ARBA" id="ARBA00022679"/>
    </source>
</evidence>
<feature type="binding site" evidence="4 5">
    <location>
        <position position="154"/>
    </location>
    <ligand>
        <name>Zn(2+)</name>
        <dbReference type="ChEBI" id="CHEBI:29105"/>
    </ligand>
</feature>
<evidence type="ECO:0000256" key="1">
    <source>
        <dbReference type="ARBA" id="ARBA00022490"/>
    </source>
</evidence>
<dbReference type="OrthoDB" id="9800582at2"/>
<feature type="binding site" evidence="4">
    <location>
        <position position="215"/>
    </location>
    <ligand>
        <name>NAD(+)</name>
        <dbReference type="ChEBI" id="CHEBI:57540"/>
    </ligand>
</feature>
<dbReference type="GO" id="GO:0008270">
    <property type="term" value="F:zinc ion binding"/>
    <property type="evidence" value="ECO:0007669"/>
    <property type="project" value="UniProtKB-UniRule"/>
</dbReference>
<dbReference type="PROSITE" id="PS50305">
    <property type="entry name" value="SIRTUIN"/>
    <property type="match status" value="1"/>
</dbReference>
<dbReference type="PANTHER" id="PTHR11085">
    <property type="entry name" value="NAD-DEPENDENT PROTEIN DEACYLASE SIRTUIN-5, MITOCHONDRIAL-RELATED"/>
    <property type="match status" value="1"/>
</dbReference>
<dbReference type="NCBIfam" id="NF001752">
    <property type="entry name" value="PRK00481.1-1"/>
    <property type="match status" value="1"/>
</dbReference>
<keyword evidence="4 5" id="KW-0479">Metal-binding</keyword>
<name>A0A1B1YCM3_THEST</name>
<comment type="caution">
    <text evidence="4">Lacks conserved residue(s) required for the propagation of feature annotation.</text>
</comment>
<feature type="binding site" evidence="4">
    <location>
        <position position="34"/>
    </location>
    <ligand>
        <name>nicotinamide</name>
        <dbReference type="ChEBI" id="CHEBI:17154"/>
    </ligand>
</feature>
<evidence type="ECO:0000256" key="4">
    <source>
        <dbReference type="HAMAP-Rule" id="MF_01968"/>
    </source>
</evidence>
<feature type="binding site" evidence="4">
    <location>
        <position position="121"/>
    </location>
    <ligand>
        <name>NAD(+)</name>
        <dbReference type="ChEBI" id="CHEBI:57540"/>
    </ligand>
</feature>
<feature type="binding site" evidence="4">
    <location>
        <position position="103"/>
    </location>
    <ligand>
        <name>NAD(+)</name>
        <dbReference type="ChEBI" id="CHEBI:57540"/>
    </ligand>
</feature>
<accession>A0A1B1YCM3</accession>
<dbReference type="InterPro" id="IPR026590">
    <property type="entry name" value="Ssirtuin_cat_dom"/>
</dbReference>
<feature type="binding site" evidence="4">
    <location>
        <position position="105"/>
    </location>
    <ligand>
        <name>nicotinamide</name>
        <dbReference type="ChEBI" id="CHEBI:17154"/>
    </ligand>
</feature>
<organism evidence="8 9">
    <name type="scientific">Thermoclostridium stercorarium subsp. thermolacticum DSM 2910</name>
    <dbReference type="NCBI Taxonomy" id="1121336"/>
    <lineage>
        <taxon>Bacteria</taxon>
        <taxon>Bacillati</taxon>
        <taxon>Bacillota</taxon>
        <taxon>Clostridia</taxon>
        <taxon>Eubacteriales</taxon>
        <taxon>Oscillospiraceae</taxon>
        <taxon>Thermoclostridium</taxon>
    </lineage>
</organism>
<feature type="binding site" evidence="4">
    <location>
        <position position="34"/>
    </location>
    <ligand>
        <name>NAD(+)</name>
        <dbReference type="ChEBI" id="CHEBI:57540"/>
    </ligand>
</feature>
<dbReference type="Gene3D" id="3.30.1600.10">
    <property type="entry name" value="SIR2/SIRT2 'Small Domain"/>
    <property type="match status" value="1"/>
</dbReference>
<feature type="transmembrane region" description="Helical" evidence="6">
    <location>
        <begin position="186"/>
        <end position="206"/>
    </location>
</feature>
<dbReference type="NCBIfam" id="NF001753">
    <property type="entry name" value="PRK00481.1-3"/>
    <property type="match status" value="1"/>
</dbReference>
<feature type="binding site" evidence="4">
    <location>
        <position position="35"/>
    </location>
    <ligand>
        <name>NAD(+)</name>
        <dbReference type="ChEBI" id="CHEBI:57540"/>
    </ligand>
</feature>
<dbReference type="EC" id="2.3.1.286" evidence="4"/>
<keyword evidence="2 4" id="KW-0808">Transferase</keyword>
<feature type="binding site" evidence="4">
    <location>
        <position position="193"/>
    </location>
    <ligand>
        <name>NAD(+)</name>
        <dbReference type="ChEBI" id="CHEBI:57540"/>
    </ligand>
</feature>
<sequence>MNMVEEAVKLIRESESIVVLTGAGASTESGIPDFRSNVGPPKKKKYDYPVEVLLSHTFFINNTEIFYDYYMNNMVYRDAKPNDCHKALAEMEKYCNVLAVITQNIDGLHQDAGSSDVIELHGSTRRNYCMKCGKAFSLDELFAMSRPVPKCDECGGIIKPDVVLYEEPLNEKDLTRAMKLTVKADAMLVIGTSLVVYPAAGLLNYYRGDKLIIINMDPTPFDYRARLVIHDSAGKVMRQIVDGLKP</sequence>
<dbReference type="InterPro" id="IPR003000">
    <property type="entry name" value="Sirtuin"/>
</dbReference>
<dbReference type="HAMAP" id="MF_01968">
    <property type="entry name" value="Sirtuin_ClassU"/>
    <property type="match status" value="1"/>
</dbReference>
<dbReference type="AlphaFoldDB" id="A0A1B1YCM3"/>
<comment type="function">
    <text evidence="4">NAD-dependent protein deacetylase which modulates the activities of several enzymes which are inactive in their acetylated form.</text>
</comment>
<dbReference type="Gene3D" id="3.40.50.1220">
    <property type="entry name" value="TPP-binding domain"/>
    <property type="match status" value="1"/>
</dbReference>
<feature type="binding site" evidence="4 5">
    <location>
        <position position="132"/>
    </location>
    <ligand>
        <name>Zn(2+)</name>
        <dbReference type="ChEBI" id="CHEBI:29105"/>
    </ligand>
</feature>
<feature type="domain" description="Deacetylase sirtuin-type" evidence="7">
    <location>
        <begin position="1"/>
        <end position="246"/>
    </location>
</feature>
<reference evidence="8 9" key="1">
    <citation type="submission" date="2016-02" db="EMBL/GenBank/DDBJ databases">
        <title>Comparison of Clostridium stercorarium subspecies using comparative genomics and transcriptomics.</title>
        <authorList>
            <person name="Schellenberg J."/>
            <person name="Thallinger G."/>
            <person name="Levin D.B."/>
            <person name="Zhang X."/>
            <person name="Alvare G."/>
            <person name="Fristensky B."/>
            <person name="Sparling R."/>
        </authorList>
    </citation>
    <scope>NUCLEOTIDE SEQUENCE [LARGE SCALE GENOMIC DNA]</scope>
    <source>
        <strain evidence="8 9">DSM 2910</strain>
    </source>
</reference>
<dbReference type="PANTHER" id="PTHR11085:SF4">
    <property type="entry name" value="NAD-DEPENDENT PROTEIN DEACYLASE"/>
    <property type="match status" value="1"/>
</dbReference>
<feature type="binding site" evidence="4 5">
    <location>
        <position position="129"/>
    </location>
    <ligand>
        <name>Zn(2+)</name>
        <dbReference type="ChEBI" id="CHEBI:29105"/>
    </ligand>
</feature>
<feature type="binding site" evidence="4">
    <location>
        <position position="106"/>
    </location>
    <ligand>
        <name>NAD(+)</name>
        <dbReference type="ChEBI" id="CHEBI:57540"/>
    </ligand>
</feature>
<dbReference type="Pfam" id="PF02146">
    <property type="entry name" value="SIR2"/>
    <property type="match status" value="1"/>
</dbReference>
<feature type="binding site" evidence="4">
    <location>
        <position position="106"/>
    </location>
    <ligand>
        <name>nicotinamide</name>
        <dbReference type="ChEBI" id="CHEBI:17154"/>
    </ligand>
</feature>
<keyword evidence="3 4" id="KW-0520">NAD</keyword>
<evidence type="ECO:0000313" key="9">
    <source>
        <dbReference type="Proteomes" id="UP000092971"/>
    </source>
</evidence>
<dbReference type="CDD" id="cd01407">
    <property type="entry name" value="SIR2-fam"/>
    <property type="match status" value="1"/>
</dbReference>
<dbReference type="GO" id="GO:0070403">
    <property type="term" value="F:NAD+ binding"/>
    <property type="evidence" value="ECO:0007669"/>
    <property type="project" value="UniProtKB-UniRule"/>
</dbReference>
<evidence type="ECO:0000313" key="8">
    <source>
        <dbReference type="EMBL" id="ANW98512.1"/>
    </source>
</evidence>
<evidence type="ECO:0000256" key="5">
    <source>
        <dbReference type="PROSITE-ProRule" id="PRU00236"/>
    </source>
</evidence>
<dbReference type="InterPro" id="IPR028628">
    <property type="entry name" value="Sirtuin_class_U"/>
</dbReference>
<dbReference type="GO" id="GO:0005737">
    <property type="term" value="C:cytoplasm"/>
    <property type="evidence" value="ECO:0007669"/>
    <property type="project" value="UniProtKB-SubCell"/>
</dbReference>
<dbReference type="GO" id="GO:0017136">
    <property type="term" value="F:histone deacetylase activity, NAD-dependent"/>
    <property type="evidence" value="ECO:0007669"/>
    <property type="project" value="TreeGrafter"/>
</dbReference>
<feature type="binding site" evidence="4">
    <location>
        <position position="233"/>
    </location>
    <ligand>
        <name>NAD(+)</name>
        <dbReference type="ChEBI" id="CHEBI:57540"/>
    </ligand>
</feature>
<gene>
    <name evidence="4" type="primary">cobB</name>
    <name evidence="8" type="ORF">CSTERTH_05395</name>
</gene>
<dbReference type="Proteomes" id="UP000092971">
    <property type="component" value="Chromosome"/>
</dbReference>
<keyword evidence="6" id="KW-1133">Transmembrane helix</keyword>
<feature type="binding site" evidence="4 5">
    <location>
        <position position="151"/>
    </location>
    <ligand>
        <name>Zn(2+)</name>
        <dbReference type="ChEBI" id="CHEBI:29105"/>
    </ligand>
</feature>
<comment type="similarity">
    <text evidence="4">Belongs to the sirtuin family. Class U subfamily.</text>
</comment>
<evidence type="ECO:0000256" key="3">
    <source>
        <dbReference type="ARBA" id="ARBA00023027"/>
    </source>
</evidence>
<keyword evidence="4 5" id="KW-0862">Zinc</keyword>
<comment type="cofactor">
    <cofactor evidence="4">
        <name>Zn(2+)</name>
        <dbReference type="ChEBI" id="CHEBI:29105"/>
    </cofactor>
    <text evidence="4">Binds 1 zinc ion per subunit.</text>
</comment>